<dbReference type="Pfam" id="PF00153">
    <property type="entry name" value="Mito_carr"/>
    <property type="match status" value="2"/>
</dbReference>
<evidence type="ECO:0000256" key="5">
    <source>
        <dbReference type="RuleBase" id="RU000488"/>
    </source>
</evidence>
<evidence type="ECO:0000256" key="1">
    <source>
        <dbReference type="ARBA" id="ARBA00004141"/>
    </source>
</evidence>
<organism evidence="7 8">
    <name type="scientific">Vitis vinifera</name>
    <name type="common">Grape</name>
    <dbReference type="NCBI Taxonomy" id="29760"/>
    <lineage>
        <taxon>Eukaryota</taxon>
        <taxon>Viridiplantae</taxon>
        <taxon>Streptophyta</taxon>
        <taxon>Embryophyta</taxon>
        <taxon>Tracheophyta</taxon>
        <taxon>Spermatophyta</taxon>
        <taxon>Magnoliopsida</taxon>
        <taxon>eudicotyledons</taxon>
        <taxon>Gunneridae</taxon>
        <taxon>Pentapetalae</taxon>
        <taxon>rosids</taxon>
        <taxon>Vitales</taxon>
        <taxon>Vitaceae</taxon>
        <taxon>Viteae</taxon>
        <taxon>Vitis</taxon>
    </lineage>
</organism>
<dbReference type="Proteomes" id="UP000288805">
    <property type="component" value="Unassembled WGS sequence"/>
</dbReference>
<comment type="similarity">
    <text evidence="5">Belongs to the mitochondrial carrier (TC 2.A.29) family.</text>
</comment>
<protein>
    <submittedName>
        <fullName evidence="7">Solute carrier family 25 member 44</fullName>
    </submittedName>
</protein>
<dbReference type="AlphaFoldDB" id="A0A438IMM3"/>
<dbReference type="InterPro" id="IPR018108">
    <property type="entry name" value="MCP_transmembrane"/>
</dbReference>
<keyword evidence="2 4" id="KW-0812">Transmembrane</keyword>
<keyword evidence="3 4" id="KW-0472">Membrane</keyword>
<gene>
    <name evidence="7" type="primary">Slc25a44_0</name>
    <name evidence="7" type="ORF">CK203_029048</name>
</gene>
<sequence>MDSSVTRAQAFGQAEINWDKLDKTKFYVVGAGLFTGLTMGLYPVSVIKTRLQVASGDAVERNAFSVIKGILRMDGIPGLYRGFGTVITGAVPARIIFLTALETSKVAAFKIVEPFKLSETTQAAVANGIAGLTSALFSQAVFVPIDVVSQKLMVQGYSGHQKGFGLSVMTYAPSSAVWWASYGSNQRFIWRILGNGTDLEKESPSQGTIVAVQATGAIIAGVTASCITTPMDTIKTRLQSWVGFESNGVGIGAWGGIPMCFDTLGRTSLQL</sequence>
<comment type="caution">
    <text evidence="7">The sequence shown here is derived from an EMBL/GenBank/DDBJ whole genome shotgun (WGS) entry which is preliminary data.</text>
</comment>
<dbReference type="PANTHER" id="PTHR46080">
    <property type="entry name" value="MITOCHONDRIAL SUBSTRATE CARRIER FAMILY PROTEIN J"/>
    <property type="match status" value="1"/>
</dbReference>
<dbReference type="GO" id="GO:0016020">
    <property type="term" value="C:membrane"/>
    <property type="evidence" value="ECO:0007669"/>
    <property type="project" value="UniProtKB-SubCell"/>
</dbReference>
<evidence type="ECO:0000256" key="3">
    <source>
        <dbReference type="ARBA" id="ARBA00023136"/>
    </source>
</evidence>
<feature type="repeat" description="Solcar" evidence="4">
    <location>
        <begin position="23"/>
        <end position="107"/>
    </location>
</feature>
<dbReference type="EMBL" id="QGNW01000096">
    <property type="protein sequence ID" value="RVW97968.1"/>
    <property type="molecule type" value="Genomic_DNA"/>
</dbReference>
<keyword evidence="6" id="KW-1133">Transmembrane helix</keyword>
<accession>A0A438IMM3</accession>
<proteinExistence type="inferred from homology"/>
<feature type="transmembrane region" description="Helical" evidence="6">
    <location>
        <begin position="26"/>
        <end position="44"/>
    </location>
</feature>
<dbReference type="InterPro" id="IPR023395">
    <property type="entry name" value="MCP_dom_sf"/>
</dbReference>
<evidence type="ECO:0000256" key="2">
    <source>
        <dbReference type="ARBA" id="ARBA00022692"/>
    </source>
</evidence>
<name>A0A438IMM3_VITVI</name>
<keyword evidence="5" id="KW-0813">Transport</keyword>
<evidence type="ECO:0000256" key="4">
    <source>
        <dbReference type="PROSITE-ProRule" id="PRU00282"/>
    </source>
</evidence>
<reference evidence="7 8" key="1">
    <citation type="journal article" date="2018" name="PLoS Genet.">
        <title>Population sequencing reveals clonal diversity and ancestral inbreeding in the grapevine cultivar Chardonnay.</title>
        <authorList>
            <person name="Roach M.J."/>
            <person name="Johnson D.L."/>
            <person name="Bohlmann J."/>
            <person name="van Vuuren H.J."/>
            <person name="Jones S.J."/>
            <person name="Pretorius I.S."/>
            <person name="Schmidt S.A."/>
            <person name="Borneman A.R."/>
        </authorList>
    </citation>
    <scope>NUCLEOTIDE SEQUENCE [LARGE SCALE GENOMIC DNA]</scope>
    <source>
        <strain evidence="8">cv. Chardonnay</strain>
        <tissue evidence="7">Leaf</tissue>
    </source>
</reference>
<evidence type="ECO:0000313" key="8">
    <source>
        <dbReference type="Proteomes" id="UP000288805"/>
    </source>
</evidence>
<dbReference type="PROSITE" id="PS50920">
    <property type="entry name" value="SOLCAR"/>
    <property type="match status" value="1"/>
</dbReference>
<dbReference type="SUPFAM" id="SSF103506">
    <property type="entry name" value="Mitochondrial carrier"/>
    <property type="match status" value="1"/>
</dbReference>
<evidence type="ECO:0000313" key="7">
    <source>
        <dbReference type="EMBL" id="RVW97968.1"/>
    </source>
</evidence>
<comment type="subcellular location">
    <subcellularLocation>
        <location evidence="1">Membrane</location>
        <topology evidence="1">Multi-pass membrane protein</topology>
    </subcellularLocation>
</comment>
<dbReference type="PANTHER" id="PTHR46080:SF3">
    <property type="entry name" value="MITOCHONDRIAL SUBSTRATE CARRIER FAMILY PROTEIN"/>
    <property type="match status" value="1"/>
</dbReference>
<evidence type="ECO:0000256" key="6">
    <source>
        <dbReference type="SAM" id="Phobius"/>
    </source>
</evidence>
<dbReference type="Gene3D" id="1.50.40.10">
    <property type="entry name" value="Mitochondrial carrier domain"/>
    <property type="match status" value="2"/>
</dbReference>